<accession>A0A5N5LBR1</accession>
<dbReference type="Gene3D" id="1.10.533.10">
    <property type="entry name" value="Death Domain, Fas"/>
    <property type="match status" value="1"/>
</dbReference>
<dbReference type="EMBL" id="VFJC01000020">
    <property type="protein sequence ID" value="KAB5540137.1"/>
    <property type="molecule type" value="Genomic_DNA"/>
</dbReference>
<dbReference type="PROSITE" id="PS50209">
    <property type="entry name" value="CARD"/>
    <property type="match status" value="1"/>
</dbReference>
<dbReference type="InterPro" id="IPR001315">
    <property type="entry name" value="CARD"/>
</dbReference>
<protein>
    <recommendedName>
        <fullName evidence="2">CARD domain-containing protein</fullName>
    </recommendedName>
</protein>
<dbReference type="GO" id="GO:0042981">
    <property type="term" value="P:regulation of apoptotic process"/>
    <property type="evidence" value="ECO:0007669"/>
    <property type="project" value="InterPro"/>
</dbReference>
<name>A0A5N5LBR1_PANHP</name>
<evidence type="ECO:0000313" key="3">
    <source>
        <dbReference type="EMBL" id="KAB5540137.1"/>
    </source>
</evidence>
<dbReference type="Proteomes" id="UP000327468">
    <property type="component" value="Chromosome 19"/>
</dbReference>
<gene>
    <name evidence="3" type="ORF">PHYPO_G00097860</name>
</gene>
<keyword evidence="4" id="KW-1185">Reference proteome</keyword>
<dbReference type="Pfam" id="PF00619">
    <property type="entry name" value="CARD"/>
    <property type="match status" value="1"/>
</dbReference>
<feature type="domain" description="CARD" evidence="2">
    <location>
        <begin position="1"/>
        <end position="65"/>
    </location>
</feature>
<dbReference type="AlphaFoldDB" id="A0A5N5LBR1"/>
<reference evidence="3 4" key="1">
    <citation type="submission" date="2019-06" db="EMBL/GenBank/DDBJ databases">
        <title>A chromosome-scale genome assembly of the striped catfish, Pangasianodon hypophthalmus.</title>
        <authorList>
            <person name="Wen M."/>
            <person name="Zahm M."/>
            <person name="Roques C."/>
            <person name="Cabau C."/>
            <person name="Klopp C."/>
            <person name="Donnadieu C."/>
            <person name="Jouanno E."/>
            <person name="Avarre J.-C."/>
            <person name="Campet M."/>
            <person name="Ha T.T.T."/>
            <person name="Dugue R."/>
            <person name="Lampietro C."/>
            <person name="Louis A."/>
            <person name="Herpin A."/>
            <person name="Echchiki A."/>
            <person name="Berthelot C."/>
            <person name="Parey E."/>
            <person name="Roest-Crollius H."/>
            <person name="Braasch I."/>
            <person name="Postlethwait J."/>
            <person name="Bobe J."/>
            <person name="Montfort J."/>
            <person name="Bouchez O."/>
            <person name="Begum T."/>
            <person name="Schartl M."/>
            <person name="Guiguen Y."/>
        </authorList>
    </citation>
    <scope>NUCLEOTIDE SEQUENCE [LARGE SCALE GENOMIC DNA]</scope>
    <source>
        <strain evidence="3 4">Indonesia</strain>
        <tissue evidence="3">Blood</tissue>
    </source>
</reference>
<dbReference type="InterPro" id="IPR011029">
    <property type="entry name" value="DEATH-like_dom_sf"/>
</dbReference>
<comment type="caution">
    <text evidence="3">The sequence shown here is derived from an EMBL/GenBank/DDBJ whole genome shotgun (WGS) entry which is preliminary data.</text>
</comment>
<sequence>MTVYKESFLRKHRPKIIQKTRNPICLADRLFEKELISDEMYNKIHKTKTEEEQMREIYKCIKTTKHFDYMYDWLKENEPDVFEELEKSDTEAAAPQKKRYRGDTSQTGDETDNHTEFPDPLKTGFSFAKLETWVSEKSQELISELEIKLGERRHEGFEKRTK</sequence>
<evidence type="ECO:0000256" key="1">
    <source>
        <dbReference type="SAM" id="MobiDB-lite"/>
    </source>
</evidence>
<proteinExistence type="predicted"/>
<feature type="region of interest" description="Disordered" evidence="1">
    <location>
        <begin position="84"/>
        <end position="122"/>
    </location>
</feature>
<evidence type="ECO:0000313" key="4">
    <source>
        <dbReference type="Proteomes" id="UP000327468"/>
    </source>
</evidence>
<organism evidence="3 4">
    <name type="scientific">Pangasianodon hypophthalmus</name>
    <name type="common">Striped catfish</name>
    <name type="synonym">Helicophagus hypophthalmus</name>
    <dbReference type="NCBI Taxonomy" id="310915"/>
    <lineage>
        <taxon>Eukaryota</taxon>
        <taxon>Metazoa</taxon>
        <taxon>Chordata</taxon>
        <taxon>Craniata</taxon>
        <taxon>Vertebrata</taxon>
        <taxon>Euteleostomi</taxon>
        <taxon>Actinopterygii</taxon>
        <taxon>Neopterygii</taxon>
        <taxon>Teleostei</taxon>
        <taxon>Ostariophysi</taxon>
        <taxon>Siluriformes</taxon>
        <taxon>Pangasiidae</taxon>
        <taxon>Pangasianodon</taxon>
    </lineage>
</organism>
<evidence type="ECO:0000259" key="2">
    <source>
        <dbReference type="PROSITE" id="PS50209"/>
    </source>
</evidence>
<dbReference type="SUPFAM" id="SSF47986">
    <property type="entry name" value="DEATH domain"/>
    <property type="match status" value="1"/>
</dbReference>